<dbReference type="PANTHER" id="PTHR43818:SF11">
    <property type="entry name" value="BCDNA.GH03377"/>
    <property type="match status" value="1"/>
</dbReference>
<dbReference type="GO" id="GO:0000166">
    <property type="term" value="F:nucleotide binding"/>
    <property type="evidence" value="ECO:0007669"/>
    <property type="project" value="InterPro"/>
</dbReference>
<comment type="caution">
    <text evidence="4">The sequence shown here is derived from an EMBL/GenBank/DDBJ whole genome shotgun (WGS) entry which is preliminary data.</text>
</comment>
<sequence length="343" mass="37983">MSLRIAITGTGAIADLHAQELDAIRGVELCACCDVSHSKARDFALRHKIKNLYLNIEDMLQREKPDAIIIAVPPYAQLKACLIAIEHKVHILCERPLTNNSRDAAKLARLANEAELVNIVSYETRGIPEVHKAANLVKAGRLGKIMHIEASYLQSWLSTHTLGNWKTSESLLWRMTQKFGGHGVIDDLGLTLLDCVDFIAGEINTIDVSKRSFRKDVPGNRLGDTQLDASDSAVIMAEMKGGALGSFHLSRWATGEINSLRLRVYGDKGGLSLKIKDGIPSLRLCTGPDRQNGLWSEIECPLVPNIWRSFINAIRKHDTTLEPNFSSAYNIHKLLTSTKKETD</sequence>
<dbReference type="InterPro" id="IPR050463">
    <property type="entry name" value="Gfo/Idh/MocA_oxidrdct_glycsds"/>
</dbReference>
<name>A6DKV3_9BACT</name>
<dbReference type="RefSeq" id="WP_007278515.1">
    <property type="nucleotide sequence ID" value="NZ_ABCK01000008.1"/>
</dbReference>
<keyword evidence="5" id="KW-1185">Reference proteome</keyword>
<keyword evidence="1" id="KW-0560">Oxidoreductase</keyword>
<dbReference type="Pfam" id="PF01408">
    <property type="entry name" value="GFO_IDH_MocA"/>
    <property type="match status" value="1"/>
</dbReference>
<gene>
    <name evidence="4" type="ORF">LNTAR_20153</name>
</gene>
<evidence type="ECO:0000313" key="4">
    <source>
        <dbReference type="EMBL" id="EDM27555.1"/>
    </source>
</evidence>
<accession>A6DKV3</accession>
<dbReference type="Gene3D" id="3.40.50.720">
    <property type="entry name" value="NAD(P)-binding Rossmann-like Domain"/>
    <property type="match status" value="1"/>
</dbReference>
<feature type="domain" description="Gfo/Idh/MocA-like oxidoreductase N-terminal" evidence="2">
    <location>
        <begin position="3"/>
        <end position="120"/>
    </location>
</feature>
<dbReference type="Pfam" id="PF22725">
    <property type="entry name" value="GFO_IDH_MocA_C3"/>
    <property type="match status" value="1"/>
</dbReference>
<dbReference type="InterPro" id="IPR055170">
    <property type="entry name" value="GFO_IDH_MocA-like_dom"/>
</dbReference>
<dbReference type="AlphaFoldDB" id="A6DKV3"/>
<protein>
    <submittedName>
        <fullName evidence="4">Probable trehalosemaltose utilization protein, function</fullName>
    </submittedName>
</protein>
<proteinExistence type="predicted"/>
<dbReference type="Proteomes" id="UP000004947">
    <property type="component" value="Unassembled WGS sequence"/>
</dbReference>
<dbReference type="eggNOG" id="COG0673">
    <property type="taxonomic scope" value="Bacteria"/>
</dbReference>
<dbReference type="EMBL" id="ABCK01000008">
    <property type="protein sequence ID" value="EDM27555.1"/>
    <property type="molecule type" value="Genomic_DNA"/>
</dbReference>
<dbReference type="OrthoDB" id="9792935at2"/>
<organism evidence="4 5">
    <name type="scientific">Lentisphaera araneosa HTCC2155</name>
    <dbReference type="NCBI Taxonomy" id="313628"/>
    <lineage>
        <taxon>Bacteria</taxon>
        <taxon>Pseudomonadati</taxon>
        <taxon>Lentisphaerota</taxon>
        <taxon>Lentisphaeria</taxon>
        <taxon>Lentisphaerales</taxon>
        <taxon>Lentisphaeraceae</taxon>
        <taxon>Lentisphaera</taxon>
    </lineage>
</organism>
<dbReference type="PANTHER" id="PTHR43818">
    <property type="entry name" value="BCDNA.GH03377"/>
    <property type="match status" value="1"/>
</dbReference>
<dbReference type="Gene3D" id="3.30.360.10">
    <property type="entry name" value="Dihydrodipicolinate Reductase, domain 2"/>
    <property type="match status" value="1"/>
</dbReference>
<dbReference type="STRING" id="313628.LNTAR_20153"/>
<dbReference type="InterPro" id="IPR036291">
    <property type="entry name" value="NAD(P)-bd_dom_sf"/>
</dbReference>
<dbReference type="SUPFAM" id="SSF51735">
    <property type="entry name" value="NAD(P)-binding Rossmann-fold domains"/>
    <property type="match status" value="1"/>
</dbReference>
<evidence type="ECO:0000259" key="3">
    <source>
        <dbReference type="Pfam" id="PF22725"/>
    </source>
</evidence>
<evidence type="ECO:0000259" key="2">
    <source>
        <dbReference type="Pfam" id="PF01408"/>
    </source>
</evidence>
<evidence type="ECO:0000256" key="1">
    <source>
        <dbReference type="ARBA" id="ARBA00023002"/>
    </source>
</evidence>
<dbReference type="InterPro" id="IPR000683">
    <property type="entry name" value="Gfo/Idh/MocA-like_OxRdtase_N"/>
</dbReference>
<feature type="domain" description="GFO/IDH/MocA-like oxidoreductase" evidence="3">
    <location>
        <begin position="131"/>
        <end position="271"/>
    </location>
</feature>
<evidence type="ECO:0000313" key="5">
    <source>
        <dbReference type="Proteomes" id="UP000004947"/>
    </source>
</evidence>
<reference evidence="4 5" key="1">
    <citation type="journal article" date="2010" name="J. Bacteriol.">
        <title>Genome sequence of Lentisphaera araneosa HTCC2155T, the type species of the order Lentisphaerales in the phylum Lentisphaerae.</title>
        <authorList>
            <person name="Thrash J.C."/>
            <person name="Cho J.C."/>
            <person name="Vergin K.L."/>
            <person name="Morris R.M."/>
            <person name="Giovannoni S.J."/>
        </authorList>
    </citation>
    <scope>NUCLEOTIDE SEQUENCE [LARGE SCALE GENOMIC DNA]</scope>
    <source>
        <strain evidence="4 5">HTCC2155</strain>
    </source>
</reference>
<dbReference type="GO" id="GO:0016491">
    <property type="term" value="F:oxidoreductase activity"/>
    <property type="evidence" value="ECO:0007669"/>
    <property type="project" value="UniProtKB-KW"/>
</dbReference>
<dbReference type="SUPFAM" id="SSF55347">
    <property type="entry name" value="Glyceraldehyde-3-phosphate dehydrogenase-like, C-terminal domain"/>
    <property type="match status" value="1"/>
</dbReference>